<keyword evidence="8" id="KW-0677">Repeat</keyword>
<dbReference type="Pfam" id="PF23004">
    <property type="entry name" value="PHDvar_NSD"/>
    <property type="match status" value="1"/>
</dbReference>
<evidence type="ECO:0000256" key="9">
    <source>
        <dbReference type="ARBA" id="ARBA00022771"/>
    </source>
</evidence>
<dbReference type="GO" id="GO:0006338">
    <property type="term" value="P:chromatin remodeling"/>
    <property type="evidence" value="ECO:0007669"/>
    <property type="project" value="UniProtKB-ARBA"/>
</dbReference>
<dbReference type="CDD" id="cd21296">
    <property type="entry name" value="CH_AtFIM_like_rpt2"/>
    <property type="match status" value="1"/>
</dbReference>
<proteinExistence type="predicted"/>
<evidence type="ECO:0000256" key="17">
    <source>
        <dbReference type="SAM" id="MobiDB-lite"/>
    </source>
</evidence>
<dbReference type="InterPro" id="IPR001965">
    <property type="entry name" value="Znf_PHD"/>
</dbReference>
<gene>
    <name evidence="20" type="ORF">VITISV_020586</name>
</gene>
<feature type="transmembrane region" description="Helical" evidence="18">
    <location>
        <begin position="1937"/>
        <end position="1958"/>
    </location>
</feature>
<evidence type="ECO:0000256" key="1">
    <source>
        <dbReference type="ARBA" id="ARBA00004123"/>
    </source>
</evidence>
<evidence type="ECO:0000256" key="16">
    <source>
        <dbReference type="ARBA" id="ARBA00023242"/>
    </source>
</evidence>
<dbReference type="Pfam" id="PF13813">
    <property type="entry name" value="MBOAT_2"/>
    <property type="match status" value="1"/>
</dbReference>
<dbReference type="FunFam" id="1.10.418.10:FF:000041">
    <property type="entry name" value="Fimbrin-2 isoform A"/>
    <property type="match status" value="1"/>
</dbReference>
<evidence type="ECO:0000256" key="10">
    <source>
        <dbReference type="ARBA" id="ARBA00022833"/>
    </source>
</evidence>
<keyword evidence="7" id="KW-0479">Metal-binding</keyword>
<keyword evidence="14" id="KW-0009">Actin-binding</keyword>
<evidence type="ECO:0000256" key="7">
    <source>
        <dbReference type="ARBA" id="ARBA00022723"/>
    </source>
</evidence>
<dbReference type="ExpressionAtlas" id="A5BHD4">
    <property type="expression patterns" value="baseline and differential"/>
</dbReference>
<dbReference type="GO" id="GO:0007015">
    <property type="term" value="P:actin filament organization"/>
    <property type="evidence" value="ECO:0007669"/>
    <property type="project" value="UniProtKB-ARBA"/>
</dbReference>
<keyword evidence="12 18" id="KW-1133">Transmembrane helix</keyword>
<dbReference type="CDD" id="cd21299">
    <property type="entry name" value="CH_AtFIM_like_rpt3"/>
    <property type="match status" value="1"/>
</dbReference>
<dbReference type="GO" id="GO:0005634">
    <property type="term" value="C:nucleus"/>
    <property type="evidence" value="ECO:0007669"/>
    <property type="project" value="UniProtKB-SubCell"/>
</dbReference>
<feature type="region of interest" description="Disordered" evidence="17">
    <location>
        <begin position="1591"/>
        <end position="1630"/>
    </location>
</feature>
<dbReference type="InterPro" id="IPR001715">
    <property type="entry name" value="CH_dom"/>
</dbReference>
<feature type="region of interest" description="Disordered" evidence="17">
    <location>
        <begin position="1200"/>
        <end position="1220"/>
    </location>
</feature>
<dbReference type="SMART" id="SM00033">
    <property type="entry name" value="CH"/>
    <property type="match status" value="4"/>
</dbReference>
<dbReference type="SUPFAM" id="SSF47576">
    <property type="entry name" value="Calponin-homology domain, CH-domain"/>
    <property type="match status" value="1"/>
</dbReference>
<dbReference type="PROSITE" id="PS50021">
    <property type="entry name" value="CH"/>
    <property type="match status" value="4"/>
</dbReference>
<evidence type="ECO:0000256" key="12">
    <source>
        <dbReference type="ARBA" id="ARBA00022989"/>
    </source>
</evidence>
<keyword evidence="5" id="KW-0963">Cytoplasm</keyword>
<dbReference type="InterPro" id="IPR022702">
    <property type="entry name" value="Cytosine_MeTrfase1_RFD"/>
</dbReference>
<dbReference type="Pfam" id="PF26055">
    <property type="entry name" value="Mtase_EDM2"/>
    <property type="match status" value="1"/>
</dbReference>
<feature type="domain" description="Calponin-homology (CH)" evidence="19">
    <location>
        <begin position="418"/>
        <end position="524"/>
    </location>
</feature>
<dbReference type="InterPro" id="IPR058939">
    <property type="entry name" value="Mtase_EDM2"/>
</dbReference>
<feature type="domain" description="Calponin-homology (CH)" evidence="19">
    <location>
        <begin position="539"/>
        <end position="649"/>
    </location>
</feature>
<dbReference type="InterPro" id="IPR055197">
    <property type="entry name" value="PHDvar_NSD"/>
</dbReference>
<dbReference type="FunFam" id="1.10.418.10:FF:000010">
    <property type="entry name" value="Plastin-3 isoform 1"/>
    <property type="match status" value="1"/>
</dbReference>
<feature type="region of interest" description="Disordered" evidence="17">
    <location>
        <begin position="1645"/>
        <end position="1664"/>
    </location>
</feature>
<keyword evidence="15" id="KW-0206">Cytoskeleton</keyword>
<dbReference type="InterPro" id="IPR013083">
    <property type="entry name" value="Znf_RING/FYVE/PHD"/>
</dbReference>
<feature type="compositionally biased region" description="Basic and acidic residues" evidence="17">
    <location>
        <begin position="1104"/>
        <end position="1128"/>
    </location>
</feature>
<dbReference type="CDD" id="cd15565">
    <property type="entry name" value="PHD2_NSD"/>
    <property type="match status" value="1"/>
</dbReference>
<dbReference type="Pfam" id="PF12047">
    <property type="entry name" value="DNMT1-RFD"/>
    <property type="match status" value="1"/>
</dbReference>
<evidence type="ECO:0000259" key="19">
    <source>
        <dbReference type="PROSITE" id="PS50021"/>
    </source>
</evidence>
<protein>
    <recommendedName>
        <fullName evidence="19">Calponin-homology (CH) domain-containing protein</fullName>
    </recommendedName>
</protein>
<feature type="transmembrane region" description="Helical" evidence="18">
    <location>
        <begin position="2039"/>
        <end position="2059"/>
    </location>
</feature>
<dbReference type="GO" id="GO:0008270">
    <property type="term" value="F:zinc ion binding"/>
    <property type="evidence" value="ECO:0007669"/>
    <property type="project" value="UniProtKB-KW"/>
</dbReference>
<dbReference type="SMART" id="SM00249">
    <property type="entry name" value="PHD"/>
    <property type="match status" value="3"/>
</dbReference>
<evidence type="ECO:0000256" key="15">
    <source>
        <dbReference type="ARBA" id="ARBA00023212"/>
    </source>
</evidence>
<dbReference type="SUPFAM" id="SSF47473">
    <property type="entry name" value="EF-hand"/>
    <property type="match status" value="1"/>
</dbReference>
<feature type="compositionally biased region" description="Basic and acidic residues" evidence="17">
    <location>
        <begin position="1135"/>
        <end position="1154"/>
    </location>
</feature>
<feature type="compositionally biased region" description="Basic and acidic residues" evidence="17">
    <location>
        <begin position="1601"/>
        <end position="1612"/>
    </location>
</feature>
<sequence>MVIWDSWWGYKELPHQHRMTVCGGNLGGDWVSLHSTAAKMSSFVGVLVSDQWLQSQFTQVELRSLKSKFMAVRNQNGKVTVGDLPALMVKLKAFSDMFKEEEIRGILGESGADMNDEVDFEAFLRAYLNLQGRGTEKLGGSNHSSSFLKATTTTLLHTIIESEKASYVAHINSYLGDDPFLKQYLPLDPSTNDLFDLVKDGVLLCKLINVAVPGTIDERAINTKRVLNPWERNENHTLCLNSAKAIGCTVVNIGTQDLIEGRIQLLADLNLKKTPQLVELVDDGNDVEELMGLAPEKVLLKWMNFHLKKAGYKKPITNFSSDLKDGEAYAYLLNVLAPEHCSPATLDAKDPTHRAKLVLDHAERMDCKRYLSPKDIVEGSPNLNLAFVAQIFHQRSGLSADCKNISFAEMMTDDVLISREERCFRLWINSLGIVTYVNNLFEDVRNGWILLEVLDKVSPGSVNWKRASKPPIKMPFRKVENCNQVIGIGKQLKFSLVNVAGEDIVQGNKKLILAFLWQLMRYNMLQLLKNLRFHSQGKEMTDADILKWANNKVKRTGRTSQMESFKDKNLSNGIFFLDLLSAVEPRVVNWNLVTKGESEEEKKLNATYIISVARKLGCSIFLLPEDIMEGAVRKRLLLGCLYSDKRMASSDDEGETLPGSVSNYHFVDDKGEPISFSVLPIQWSKGDNLDSKKEPIFLDGNADNGLQKIYKQVIAWKFDLSDVNPEISVLSKENNWIKLQKPRKSFEDIIRSILITVWCLHSMKKNPETSGKSLWDHLSRVFSLYDVRPSENDLVDHTTLISEAVKRDEGLAKSKFLLTFLEEKPRKRKSFEDVPTTSKPGFIVDYMDEDGISETGEVGSDEEEDLFDSVCSMCDNGGDLLCCEGRCMRSFHATKEAGEESLCATLGMSVAQVEAMQNFYCKNCKYKQHQCFSCGKLGSSDKSSGAEVFLCANATCGRFYHPQCVAKLLHREDEAAAEDLQKNIYAGELFACPIHRCHVCKQGEDKKDLELQFAICRRCPKSYHRKCLPRKISFEDLDEEGIIQRAWDGLLPNRILIYCLKHEIDELLGTPIRDHIKFPNDEEKMEKRRSELFSSRKDLDKVVSKKRSLVSEDSPRERMAVKATKQVEKLSSTVKDGDSTKKSEKRSSGPDPSKRLKVTGFSKKSLDDNVKSISKKVDKSSMADENKTSLGEQLYALIKNRSEPRKEDTPNSELEQKVVTKKTSSSLPSLDRDSENRILAIIKESKSLITLEDVMKKHKVPSTHAYSSKNTVDRTITQGKVEGSIEALRAALKKLEGGGSIEDAKAVCEPEVLNQIVKWKNKLKVYLAPFLHGMRYTSFGRHFTKVDKLKEIVEKLHYYVKNGDTIVDFCCGANDFSCLMKQKLEEMGKKCSYKNYDVIQPKNDFNFEKRDWMSVKQKELPTGSQLIMGLNPPFGVKASLANMFINKALQFKPKLLILIVPPETERLDKKRPPYDLIWEDDNELSGKSFYLPGSVDVNDKQIEQWNVNPPLLYLWSRQDWTTKHRAIAQKCGHVSRRRRVSHLEKIQNEEPVLDHPMADQTHSGHVSMMLDEHSVENHELEHEERREIVTAGRVESSPHSGVDREDHGKKLLNENSKQRHGKGKHEKRTENISDDKQIMTPVSEMCKGTSCTSSPRASDARSTVDIHQPEALKKSSPVEVGEEVYPHFQPGVPDSSLQRTGYGGSHASIPEDMARRYRLDSEEPFSSTIHRWSTGVSPGLDYGIRNSEEPFTSYMRGSIDNLGYRHSIRDRDEYGRNADIRSQVQSYGLHDPIGMSQRSNYLAGQDPRFGQMGSFPSTYGHPGSGAESSYSRMNTSAMQRYAPQLDELNHTRMNSFGYERPMPIRNNIYDPLAPPRPGFQADSMGFAPGLHHPFSKQNSSVRLPVGLFRLLFLLPMFYLFIILPLNLSSAHLVGTTAFYLAWLANFKFILFSFGHGPLSFPSHPTKSLLRFISIACLPIKIKTVPSPKSHSVSENSTDPLSEIVMKLPRPLLLAIKALLFAILIRIYNYKRHLHPNVVLFLYCCHMYLALEIVQAMAAIPARAIPGFELEPQFNEPYLTTSLQDFWGRRWNLSVTNILRPTVYDPVRSICTRILGKEWAPVPGVLAAFLVSGLMHESLYYYITRVSPTWEVTGFFVLQGLCTVSEVVVKKALGGRWRLHRAVSGPLTIGFVCVTADWLFFPQLLRNHIDERAIREYSILVDFVKQKFLTLPPPFMAHP</sequence>
<keyword evidence="9" id="KW-0863">Zinc-finger</keyword>
<evidence type="ECO:0000256" key="11">
    <source>
        <dbReference type="ARBA" id="ARBA00022837"/>
    </source>
</evidence>
<dbReference type="GO" id="GO:0005856">
    <property type="term" value="C:cytoskeleton"/>
    <property type="evidence" value="ECO:0007669"/>
    <property type="project" value="UniProtKB-SubCell"/>
</dbReference>
<comment type="subcellular location">
    <subcellularLocation>
        <location evidence="3">Cytoplasm</location>
        <location evidence="3">Cytoskeleton</location>
    </subcellularLocation>
    <subcellularLocation>
        <location evidence="2">Membrane</location>
        <topology evidence="2">Multi-pass membrane protein</topology>
    </subcellularLocation>
    <subcellularLocation>
        <location evidence="1">Nucleus</location>
    </subcellularLocation>
</comment>
<evidence type="ECO:0000256" key="3">
    <source>
        <dbReference type="ARBA" id="ARBA00004245"/>
    </source>
</evidence>
<evidence type="ECO:0000256" key="4">
    <source>
        <dbReference type="ARBA" id="ARBA00011385"/>
    </source>
</evidence>
<dbReference type="CDD" id="cd15566">
    <property type="entry name" value="PHD3_NSD"/>
    <property type="match status" value="1"/>
</dbReference>
<dbReference type="Gene3D" id="1.10.238.10">
    <property type="entry name" value="EF-hand"/>
    <property type="match status" value="1"/>
</dbReference>
<feature type="domain" description="Calponin-homology (CH)" evidence="19">
    <location>
        <begin position="293"/>
        <end position="396"/>
    </location>
</feature>
<evidence type="ECO:0000256" key="13">
    <source>
        <dbReference type="ARBA" id="ARBA00023136"/>
    </source>
</evidence>
<accession>A5BHD4</accession>
<dbReference type="EMBL" id="AM459664">
    <property type="protein sequence ID" value="CAN61366.1"/>
    <property type="molecule type" value="Genomic_DNA"/>
</dbReference>
<comment type="subunit">
    <text evidence="4">Interacts with F-actin.</text>
</comment>
<keyword evidence="13 18" id="KW-0472">Membrane</keyword>
<feature type="domain" description="Calponin-homology (CH)" evidence="19">
    <location>
        <begin position="161"/>
        <end position="282"/>
    </location>
</feature>
<evidence type="ECO:0000256" key="14">
    <source>
        <dbReference type="ARBA" id="ARBA00023203"/>
    </source>
</evidence>
<keyword evidence="16" id="KW-0539">Nucleus</keyword>
<dbReference type="Gene3D" id="1.10.418.10">
    <property type="entry name" value="Calponin-like domain"/>
    <property type="match status" value="4"/>
</dbReference>
<feature type="compositionally biased region" description="Basic and acidic residues" evidence="17">
    <location>
        <begin position="1200"/>
        <end position="1218"/>
    </location>
</feature>
<feature type="region of interest" description="Disordered" evidence="17">
    <location>
        <begin position="1104"/>
        <end position="1162"/>
    </location>
</feature>
<organism evidence="20">
    <name type="scientific">Vitis vinifera</name>
    <name type="common">Grape</name>
    <dbReference type="NCBI Taxonomy" id="29760"/>
    <lineage>
        <taxon>Eukaryota</taxon>
        <taxon>Viridiplantae</taxon>
        <taxon>Streptophyta</taxon>
        <taxon>Embryophyta</taxon>
        <taxon>Tracheophyta</taxon>
        <taxon>Spermatophyta</taxon>
        <taxon>Magnoliopsida</taxon>
        <taxon>eudicotyledons</taxon>
        <taxon>Gunneridae</taxon>
        <taxon>Pentapetalae</taxon>
        <taxon>rosids</taxon>
        <taxon>Vitales</taxon>
        <taxon>Vitaceae</taxon>
        <taxon>Viteae</taxon>
        <taxon>Vitis</taxon>
    </lineage>
</organism>
<dbReference type="FunFam" id="1.10.418.10:FF:000031">
    <property type="entry name" value="Fimbrin-2 like"/>
    <property type="match status" value="1"/>
</dbReference>
<dbReference type="PANTHER" id="PTHR46235:SF3">
    <property type="entry name" value="PHD FINGER-CONTAINING PROTEIN DDB_G0268158"/>
    <property type="match status" value="1"/>
</dbReference>
<dbReference type="FunFam" id="1.10.418.10:FF:000034">
    <property type="entry name" value="Fimbrin-2 like"/>
    <property type="match status" value="1"/>
</dbReference>
<feature type="transmembrane region" description="Helical" evidence="18">
    <location>
        <begin position="2010"/>
        <end position="2027"/>
    </location>
</feature>
<dbReference type="PANTHER" id="PTHR46235">
    <property type="entry name" value="PHD FINGER-CONTAINING PROTEIN DDB_G0268158"/>
    <property type="match status" value="1"/>
</dbReference>
<name>A5BHD4_VITVI</name>
<evidence type="ECO:0000256" key="6">
    <source>
        <dbReference type="ARBA" id="ARBA00022692"/>
    </source>
</evidence>
<dbReference type="InterPro" id="IPR011992">
    <property type="entry name" value="EF-hand-dom_pair"/>
</dbReference>
<evidence type="ECO:0000256" key="5">
    <source>
        <dbReference type="ARBA" id="ARBA00022490"/>
    </source>
</evidence>
<evidence type="ECO:0000256" key="18">
    <source>
        <dbReference type="SAM" id="Phobius"/>
    </source>
</evidence>
<dbReference type="Pfam" id="PF22908">
    <property type="entry name" value="PHD_NSD"/>
    <property type="match status" value="1"/>
</dbReference>
<keyword evidence="11" id="KW-0106">Calcium</keyword>
<keyword evidence="10" id="KW-0862">Zinc</keyword>
<dbReference type="InterPro" id="IPR036872">
    <property type="entry name" value="CH_dom_sf"/>
</dbReference>
<evidence type="ECO:0000256" key="2">
    <source>
        <dbReference type="ARBA" id="ARBA00004141"/>
    </source>
</evidence>
<evidence type="ECO:0000256" key="8">
    <source>
        <dbReference type="ARBA" id="ARBA00022737"/>
    </source>
</evidence>
<dbReference type="InterPro" id="IPR055198">
    <property type="entry name" value="NSD_PHD"/>
</dbReference>
<dbReference type="Pfam" id="PF00307">
    <property type="entry name" value="CH"/>
    <property type="match status" value="4"/>
</dbReference>
<dbReference type="GO" id="GO:0003779">
    <property type="term" value="F:actin binding"/>
    <property type="evidence" value="ECO:0007669"/>
    <property type="project" value="UniProtKB-KW"/>
</dbReference>
<dbReference type="InterPro" id="IPR032805">
    <property type="entry name" value="Wax_synthase_dom"/>
</dbReference>
<dbReference type="Gene3D" id="3.30.40.10">
    <property type="entry name" value="Zinc/RING finger domain, C3HC4 (zinc finger)"/>
    <property type="match status" value="2"/>
</dbReference>
<feature type="transmembrane region" description="Helical" evidence="18">
    <location>
        <begin position="1906"/>
        <end position="1925"/>
    </location>
</feature>
<evidence type="ECO:0000313" key="20">
    <source>
        <dbReference type="EMBL" id="CAN61366.1"/>
    </source>
</evidence>
<dbReference type="GO" id="GO:0016020">
    <property type="term" value="C:membrane"/>
    <property type="evidence" value="ECO:0007669"/>
    <property type="project" value="UniProtKB-SubCell"/>
</dbReference>
<keyword evidence="6 18" id="KW-0812">Transmembrane</keyword>
<reference evidence="20" key="1">
    <citation type="journal article" date="2007" name="PLoS ONE">
        <title>The first genome sequence of an elite grapevine cultivar (Pinot noir Vitis vinifera L.): coping with a highly heterozygous genome.</title>
        <authorList>
            <person name="Velasco R."/>
            <person name="Zharkikh A."/>
            <person name="Troggio M."/>
            <person name="Cartwright D.A."/>
            <person name="Cestaro A."/>
            <person name="Pruss D."/>
            <person name="Pindo M."/>
            <person name="FitzGerald L.M."/>
            <person name="Vezzulli S."/>
            <person name="Reid J."/>
            <person name="Malacarne G."/>
            <person name="Iliev D."/>
            <person name="Coppola G."/>
            <person name="Wardell B."/>
            <person name="Micheletti D."/>
            <person name="Macalma T."/>
            <person name="Facci M."/>
            <person name="Mitchell J.T."/>
            <person name="Perazzolli M."/>
            <person name="Eldredge G."/>
            <person name="Gatto P."/>
            <person name="Oyzerski R."/>
            <person name="Moretto M."/>
            <person name="Gutin N."/>
            <person name="Stefanini M."/>
            <person name="Chen Y."/>
            <person name="Segala C."/>
            <person name="Davenport C."/>
            <person name="Dematte L."/>
            <person name="Mraz A."/>
            <person name="Battilana J."/>
            <person name="Stormo K."/>
            <person name="Costa F."/>
            <person name="Tao Q."/>
            <person name="Si-Ammour A."/>
            <person name="Harkins T."/>
            <person name="Lackey A."/>
            <person name="Perbost C."/>
            <person name="Taillon B."/>
            <person name="Stella A."/>
            <person name="Solovyev V."/>
            <person name="Fawcett J.A."/>
            <person name="Sterck L."/>
            <person name="Vandepoele K."/>
            <person name="Grando S.M."/>
            <person name="Toppo S."/>
            <person name="Moser C."/>
            <person name="Lanchbury J."/>
            <person name="Bogden R."/>
            <person name="Skolnick M."/>
            <person name="Sgaramella V."/>
            <person name="Bhatnagar S.K."/>
            <person name="Fontana P."/>
            <person name="Gutin A."/>
            <person name="Van de Peer Y."/>
            <person name="Salamini F."/>
            <person name="Viola R."/>
        </authorList>
    </citation>
    <scope>NUCLEOTIDE SEQUENCE</scope>
</reference>